<dbReference type="RefSeq" id="WP_176699366.1">
    <property type="nucleotide sequence ID" value="NZ_FBYC01000004.1"/>
</dbReference>
<evidence type="ECO:0000313" key="4">
    <source>
        <dbReference type="Proteomes" id="UP000050413"/>
    </source>
</evidence>
<dbReference type="STRING" id="1666912.Ga0058931_1599"/>
<evidence type="ECO:0000256" key="1">
    <source>
        <dbReference type="SAM" id="MobiDB-lite"/>
    </source>
</evidence>
<dbReference type="EMBL" id="LJSG01000020">
    <property type="protein sequence ID" value="KPP90055.1"/>
    <property type="molecule type" value="Genomic_DNA"/>
</dbReference>
<evidence type="ECO:0000313" key="3">
    <source>
        <dbReference type="EMBL" id="KPP90055.1"/>
    </source>
</evidence>
<proteinExistence type="predicted"/>
<gene>
    <name evidence="2" type="ORF">Ga0058931_1599</name>
    <name evidence="3" type="ORF">HLUCCA05_07785</name>
</gene>
<dbReference type="Proteomes" id="UP000182045">
    <property type="component" value="Unassembled WGS sequence"/>
</dbReference>
<dbReference type="EMBL" id="FBYC01000004">
    <property type="protein sequence ID" value="CUX81162.1"/>
    <property type="molecule type" value="Genomic_DNA"/>
</dbReference>
<reference evidence="3 4" key="1">
    <citation type="submission" date="2015-09" db="EMBL/GenBank/DDBJ databases">
        <title>Identification and resolution of microdiversity through metagenomic sequencing of parallel consortia.</title>
        <authorList>
            <person name="Nelson W.C."/>
            <person name="Romine M.F."/>
            <person name="Lindemann S.R."/>
        </authorList>
    </citation>
    <scope>NUCLEOTIDE SEQUENCE [LARGE SCALE GENOMIC DNA]</scope>
    <source>
        <strain evidence="3">HL-91</strain>
    </source>
</reference>
<evidence type="ECO:0000313" key="2">
    <source>
        <dbReference type="EMBL" id="CUX81162.1"/>
    </source>
</evidence>
<comment type="caution">
    <text evidence="3">The sequence shown here is derived from an EMBL/GenBank/DDBJ whole genome shotgun (WGS) entry which is preliminary data.</text>
</comment>
<reference evidence="2 5" key="2">
    <citation type="submission" date="2016-01" db="EMBL/GenBank/DDBJ databases">
        <authorList>
            <person name="Varghese N."/>
        </authorList>
    </citation>
    <scope>NUCLEOTIDE SEQUENCE [LARGE SCALE GENOMIC DNA]</scope>
    <source>
        <strain evidence="2 5">HL-91</strain>
    </source>
</reference>
<name>A0A0P7YHV3_9RHOB</name>
<accession>A0A0P7YHV3</accession>
<protein>
    <submittedName>
        <fullName evidence="3">Uncharacterized protein</fullName>
    </submittedName>
</protein>
<feature type="region of interest" description="Disordered" evidence="1">
    <location>
        <begin position="1"/>
        <end position="50"/>
    </location>
</feature>
<dbReference type="AlphaFoldDB" id="A0A0P7YHV3"/>
<feature type="compositionally biased region" description="Basic and acidic residues" evidence="1">
    <location>
        <begin position="1"/>
        <end position="18"/>
    </location>
</feature>
<organism evidence="3 4">
    <name type="scientific">Roseibaca calidilacus</name>
    <dbReference type="NCBI Taxonomy" id="1666912"/>
    <lineage>
        <taxon>Bacteria</taxon>
        <taxon>Pseudomonadati</taxon>
        <taxon>Pseudomonadota</taxon>
        <taxon>Alphaproteobacteria</taxon>
        <taxon>Rhodobacterales</taxon>
        <taxon>Paracoccaceae</taxon>
        <taxon>Roseinatronobacter</taxon>
    </lineage>
</organism>
<sequence>MRPDPEQFKIRTPRDPRRPGPVPALSADSRPGHPRNAAQSPARITDWALI</sequence>
<dbReference type="Proteomes" id="UP000050413">
    <property type="component" value="Unassembled WGS sequence"/>
</dbReference>
<keyword evidence="5" id="KW-1185">Reference proteome</keyword>
<evidence type="ECO:0000313" key="5">
    <source>
        <dbReference type="Proteomes" id="UP000182045"/>
    </source>
</evidence>